<evidence type="ECO:0000313" key="2">
    <source>
        <dbReference type="EMBL" id="KAH1097255.1"/>
    </source>
</evidence>
<proteinExistence type="predicted"/>
<reference evidence="2 3" key="1">
    <citation type="journal article" date="2021" name="Plant Biotechnol. J.">
        <title>Multi-omics assisted identification of the key and species-specific regulatory components of drought-tolerant mechanisms in Gossypium stocksii.</title>
        <authorList>
            <person name="Yu D."/>
            <person name="Ke L."/>
            <person name="Zhang D."/>
            <person name="Wu Y."/>
            <person name="Sun Y."/>
            <person name="Mei J."/>
            <person name="Sun J."/>
            <person name="Sun Y."/>
        </authorList>
    </citation>
    <scope>NUCLEOTIDE SEQUENCE [LARGE SCALE GENOMIC DNA]</scope>
    <source>
        <strain evidence="3">cv. E1</strain>
        <tissue evidence="2">Leaf</tissue>
    </source>
</reference>
<dbReference type="Proteomes" id="UP000828251">
    <property type="component" value="Unassembled WGS sequence"/>
</dbReference>
<accession>A0A9D3VTP2</accession>
<protein>
    <submittedName>
        <fullName evidence="2">Uncharacterized protein</fullName>
    </submittedName>
</protein>
<comment type="caution">
    <text evidence="2">The sequence shown here is derived from an EMBL/GenBank/DDBJ whole genome shotgun (WGS) entry which is preliminary data.</text>
</comment>
<feature type="compositionally biased region" description="Acidic residues" evidence="1">
    <location>
        <begin position="34"/>
        <end position="66"/>
    </location>
</feature>
<evidence type="ECO:0000313" key="3">
    <source>
        <dbReference type="Proteomes" id="UP000828251"/>
    </source>
</evidence>
<sequence>MKKCVAGGRVGIYFPPLITDLYRKTKWPTRSNDENMEEEVDKEGNEEEKGDDDEPMEDDDATPYHDDFEDLFTYEQLATEGPVIRELTDQP</sequence>
<dbReference type="AlphaFoldDB" id="A0A9D3VTP2"/>
<organism evidence="2 3">
    <name type="scientific">Gossypium stocksii</name>
    <dbReference type="NCBI Taxonomy" id="47602"/>
    <lineage>
        <taxon>Eukaryota</taxon>
        <taxon>Viridiplantae</taxon>
        <taxon>Streptophyta</taxon>
        <taxon>Embryophyta</taxon>
        <taxon>Tracheophyta</taxon>
        <taxon>Spermatophyta</taxon>
        <taxon>Magnoliopsida</taxon>
        <taxon>eudicotyledons</taxon>
        <taxon>Gunneridae</taxon>
        <taxon>Pentapetalae</taxon>
        <taxon>rosids</taxon>
        <taxon>malvids</taxon>
        <taxon>Malvales</taxon>
        <taxon>Malvaceae</taxon>
        <taxon>Malvoideae</taxon>
        <taxon>Gossypium</taxon>
    </lineage>
</organism>
<name>A0A9D3VTP2_9ROSI</name>
<evidence type="ECO:0000256" key="1">
    <source>
        <dbReference type="SAM" id="MobiDB-lite"/>
    </source>
</evidence>
<feature type="region of interest" description="Disordered" evidence="1">
    <location>
        <begin position="24"/>
        <end position="66"/>
    </location>
</feature>
<dbReference type="EMBL" id="JAIQCV010000005">
    <property type="protein sequence ID" value="KAH1097255.1"/>
    <property type="molecule type" value="Genomic_DNA"/>
</dbReference>
<keyword evidence="3" id="KW-1185">Reference proteome</keyword>
<gene>
    <name evidence="2" type="ORF">J1N35_014176</name>
</gene>